<proteinExistence type="predicted"/>
<dbReference type="Pfam" id="PF05974">
    <property type="entry name" value="DUF892"/>
    <property type="match status" value="1"/>
</dbReference>
<dbReference type="AlphaFoldDB" id="L8JII1"/>
<dbReference type="InterPro" id="IPR012347">
    <property type="entry name" value="Ferritin-like"/>
</dbReference>
<protein>
    <submittedName>
        <fullName evidence="2">Uncharacterized protein</fullName>
    </submittedName>
</protein>
<dbReference type="SUPFAM" id="SSF47240">
    <property type="entry name" value="Ferritin-like"/>
    <property type="match status" value="1"/>
</dbReference>
<evidence type="ECO:0000313" key="3">
    <source>
        <dbReference type="Proteomes" id="UP000011135"/>
    </source>
</evidence>
<dbReference type="Proteomes" id="UP000011135">
    <property type="component" value="Unassembled WGS sequence"/>
</dbReference>
<dbReference type="EMBL" id="AMZN01000101">
    <property type="protein sequence ID" value="ELR68635.1"/>
    <property type="molecule type" value="Genomic_DNA"/>
</dbReference>
<gene>
    <name evidence="2" type="ORF">C900_00179</name>
</gene>
<dbReference type="InterPro" id="IPR009078">
    <property type="entry name" value="Ferritin-like_SF"/>
</dbReference>
<evidence type="ECO:0000313" key="2">
    <source>
        <dbReference type="EMBL" id="ELR68635.1"/>
    </source>
</evidence>
<organism evidence="2 3">
    <name type="scientific">Fulvivirga imtechensis AK7</name>
    <dbReference type="NCBI Taxonomy" id="1237149"/>
    <lineage>
        <taxon>Bacteria</taxon>
        <taxon>Pseudomonadati</taxon>
        <taxon>Bacteroidota</taxon>
        <taxon>Cytophagia</taxon>
        <taxon>Cytophagales</taxon>
        <taxon>Fulvivirgaceae</taxon>
        <taxon>Fulvivirga</taxon>
    </lineage>
</organism>
<name>L8JII1_9BACT</name>
<feature type="coiled-coil region" evidence="1">
    <location>
        <begin position="113"/>
        <end position="147"/>
    </location>
</feature>
<accession>L8JII1</accession>
<sequence>MIYKSLAHLQNKATGLDLKESYEIEMEERLRQQHRIEIIFNILKESTKGSADDVILAMTSSQKKLTKEASDNSHMDAMMIVTSHALATAQVHGYETTINCAEGVINPEITRLLRRALREEKDIEKRLAALEELYKEAINGKKLYEEACEFH</sequence>
<dbReference type="InterPro" id="IPR010287">
    <property type="entry name" value="DUF892_YciF-like"/>
</dbReference>
<keyword evidence="3" id="KW-1185">Reference proteome</keyword>
<reference evidence="2 3" key="1">
    <citation type="submission" date="2012-12" db="EMBL/GenBank/DDBJ databases">
        <title>Genome assembly of Fulvivirga imtechensis AK7.</title>
        <authorList>
            <person name="Nupur N."/>
            <person name="Khatri I."/>
            <person name="Kumar R."/>
            <person name="Subramanian S."/>
            <person name="Pinnaka A."/>
        </authorList>
    </citation>
    <scope>NUCLEOTIDE SEQUENCE [LARGE SCALE GENOMIC DNA]</scope>
    <source>
        <strain evidence="2 3">AK7</strain>
    </source>
</reference>
<keyword evidence="1" id="KW-0175">Coiled coil</keyword>
<dbReference type="Gene3D" id="1.20.1260.10">
    <property type="match status" value="1"/>
</dbReference>
<comment type="caution">
    <text evidence="2">The sequence shown here is derived from an EMBL/GenBank/DDBJ whole genome shotgun (WGS) entry which is preliminary data.</text>
</comment>
<evidence type="ECO:0000256" key="1">
    <source>
        <dbReference type="SAM" id="Coils"/>
    </source>
</evidence>